<keyword evidence="2" id="KW-0012">Acyltransferase</keyword>
<dbReference type="InterPro" id="IPR000182">
    <property type="entry name" value="GNAT_dom"/>
</dbReference>
<dbReference type="GO" id="GO:0016747">
    <property type="term" value="F:acyltransferase activity, transferring groups other than amino-acyl groups"/>
    <property type="evidence" value="ECO:0007669"/>
    <property type="project" value="InterPro"/>
</dbReference>
<dbReference type="PROSITE" id="PS51186">
    <property type="entry name" value="GNAT"/>
    <property type="match status" value="1"/>
</dbReference>
<sequence>MIQVQPARLADAAAIHALVTYWADRGDMLHRPIGEIYEAIRDFKVARIDGEIVGCGSLHIMGPDLAEIRSLAVAESAQGRGVGAAIVAACVDDAREFGLERVFALTYRPGFFEKQGFRLANVMEFPQKVWNECVRCPFFTNCKEVAVVLDLRGPDLAVPLA</sequence>
<keyword evidence="1" id="KW-0808">Transferase</keyword>
<dbReference type="Gene3D" id="3.40.630.30">
    <property type="match status" value="1"/>
</dbReference>
<evidence type="ECO:0000313" key="4">
    <source>
        <dbReference type="EMBL" id="PFG74814.1"/>
    </source>
</evidence>
<keyword evidence="5" id="KW-1185">Reference proteome</keyword>
<comment type="caution">
    <text evidence="4">The sequence shown here is derived from an EMBL/GenBank/DDBJ whole genome shotgun (WGS) entry which is preliminary data.</text>
</comment>
<proteinExistence type="predicted"/>
<evidence type="ECO:0000259" key="3">
    <source>
        <dbReference type="PROSITE" id="PS51186"/>
    </source>
</evidence>
<evidence type="ECO:0000313" key="5">
    <source>
        <dbReference type="Proteomes" id="UP000223071"/>
    </source>
</evidence>
<feature type="domain" description="N-acetyltransferase" evidence="3">
    <location>
        <begin position="2"/>
        <end position="154"/>
    </location>
</feature>
<gene>
    <name evidence="4" type="ORF">A9A59_2056</name>
</gene>
<protein>
    <submittedName>
        <fullName evidence="4">N-acetylglutamate synthase</fullName>
    </submittedName>
</protein>
<dbReference type="CDD" id="cd04301">
    <property type="entry name" value="NAT_SF"/>
    <property type="match status" value="1"/>
</dbReference>
<dbReference type="SUPFAM" id="SSF55729">
    <property type="entry name" value="Acyl-CoA N-acyltransferases (Nat)"/>
    <property type="match status" value="1"/>
</dbReference>
<organism evidence="4 5">
    <name type="scientific">Tepidiforma thermophila (strain KCTC 52669 / CGMCC 1.13589 / G233)</name>
    <dbReference type="NCBI Taxonomy" id="2761530"/>
    <lineage>
        <taxon>Bacteria</taxon>
        <taxon>Bacillati</taxon>
        <taxon>Chloroflexota</taxon>
        <taxon>Tepidiformia</taxon>
        <taxon>Tepidiformales</taxon>
        <taxon>Tepidiformaceae</taxon>
        <taxon>Tepidiforma</taxon>
    </lineage>
</organism>
<evidence type="ECO:0000256" key="1">
    <source>
        <dbReference type="ARBA" id="ARBA00022679"/>
    </source>
</evidence>
<dbReference type="AlphaFoldDB" id="A0A2A9HFM2"/>
<dbReference type="NCBIfam" id="NF005840">
    <property type="entry name" value="PRK07757.1"/>
    <property type="match status" value="1"/>
</dbReference>
<accession>A0A2A9HFM2</accession>
<name>A0A2A9HFM2_TEPT2</name>
<dbReference type="InterPro" id="IPR050832">
    <property type="entry name" value="Bact_Acetyltransf"/>
</dbReference>
<evidence type="ECO:0000256" key="2">
    <source>
        <dbReference type="ARBA" id="ARBA00023315"/>
    </source>
</evidence>
<dbReference type="Proteomes" id="UP000223071">
    <property type="component" value="Unassembled WGS sequence"/>
</dbReference>
<dbReference type="RefSeq" id="WP_098504170.1">
    <property type="nucleotide sequence ID" value="NZ_PDJQ01000001.1"/>
</dbReference>
<dbReference type="PANTHER" id="PTHR43877">
    <property type="entry name" value="AMINOALKYLPHOSPHONATE N-ACETYLTRANSFERASE-RELATED-RELATED"/>
    <property type="match status" value="1"/>
</dbReference>
<dbReference type="InterPro" id="IPR016181">
    <property type="entry name" value="Acyl_CoA_acyltransferase"/>
</dbReference>
<reference evidence="4 5" key="1">
    <citation type="submission" date="2017-09" db="EMBL/GenBank/DDBJ databases">
        <title>Sequencing the genomes of two abundant thermophiles in Great Basin hot springs: Thermocrinis jamiesonii and novel Chloroflexi Thermoflexus hugenholtzii.</title>
        <authorList>
            <person name="Hedlund B."/>
        </authorList>
    </citation>
    <scope>NUCLEOTIDE SEQUENCE [LARGE SCALE GENOMIC DNA]</scope>
    <source>
        <strain evidence="4 5">G233</strain>
    </source>
</reference>
<dbReference type="Pfam" id="PF00583">
    <property type="entry name" value="Acetyltransf_1"/>
    <property type="match status" value="1"/>
</dbReference>
<dbReference type="EMBL" id="PDJQ01000001">
    <property type="protein sequence ID" value="PFG74814.1"/>
    <property type="molecule type" value="Genomic_DNA"/>
</dbReference>